<dbReference type="PANTHER" id="PTHR34504:SF2">
    <property type="entry name" value="UPF0150 PROTEIN SSL0259"/>
    <property type="match status" value="1"/>
</dbReference>
<dbReference type="eggNOG" id="COG1598">
    <property type="taxonomic scope" value="Bacteria"/>
</dbReference>
<gene>
    <name evidence="2" type="ordered locus">Athe_2597</name>
</gene>
<reference evidence="3" key="1">
    <citation type="submission" date="2009-01" db="EMBL/GenBank/DDBJ databases">
        <title>Complete sequence of chromosome of Anaerocellum thermophilum DSM 6725.</title>
        <authorList>
            <person name="Lucas S."/>
            <person name="Copeland A."/>
            <person name="Lapidus A."/>
            <person name="Glavina del Rio T."/>
            <person name="Tice H."/>
            <person name="Bruce D."/>
            <person name="Goodwin L."/>
            <person name="Pitluck S."/>
            <person name="Sims D."/>
            <person name="Meincke L."/>
            <person name="Brettin T."/>
            <person name="Detter J.C."/>
            <person name="Han C."/>
            <person name="Larimer F."/>
            <person name="Land M."/>
            <person name="Hauser L."/>
            <person name="Kyrpides N."/>
            <person name="Ovchinnikova G."/>
            <person name="Kataeva I."/>
            <person name="Adams M.W.W."/>
        </authorList>
    </citation>
    <scope>NUCLEOTIDE SEQUENCE [LARGE SCALE GENOMIC DNA]</scope>
    <source>
        <strain evidence="3">ATCC BAA-1888 / DSM 6725 / Z-1320</strain>
    </source>
</reference>
<dbReference type="PANTHER" id="PTHR34504">
    <property type="entry name" value="ANTITOXIN HICB"/>
    <property type="match status" value="1"/>
</dbReference>
<dbReference type="InterPro" id="IPR035069">
    <property type="entry name" value="TTHA1013/TTHA0281-like"/>
</dbReference>
<dbReference type="Proteomes" id="UP000007723">
    <property type="component" value="Chromosome"/>
</dbReference>
<evidence type="ECO:0000259" key="1">
    <source>
        <dbReference type="Pfam" id="PF15919"/>
    </source>
</evidence>
<dbReference type="RefSeq" id="WP_015908909.1">
    <property type="nucleotide sequence ID" value="NC_012034.1"/>
</dbReference>
<dbReference type="SUPFAM" id="SSF143100">
    <property type="entry name" value="TTHA1013/TTHA0281-like"/>
    <property type="match status" value="1"/>
</dbReference>
<dbReference type="GeneID" id="31773952"/>
<dbReference type="EMBL" id="CP001393">
    <property type="protein sequence ID" value="ACM61662.1"/>
    <property type="molecule type" value="Genomic_DNA"/>
</dbReference>
<accession>B9MPA3</accession>
<dbReference type="AlphaFoldDB" id="B9MPA3"/>
<dbReference type="KEGG" id="ate:Athe_2597"/>
<dbReference type="Pfam" id="PF15919">
    <property type="entry name" value="HicB_lk_antitox"/>
    <property type="match status" value="1"/>
</dbReference>
<evidence type="ECO:0000313" key="3">
    <source>
        <dbReference type="Proteomes" id="UP000007723"/>
    </source>
</evidence>
<dbReference type="Gene3D" id="3.30.160.250">
    <property type="match status" value="1"/>
</dbReference>
<dbReference type="InterPro" id="IPR031807">
    <property type="entry name" value="HicB-like"/>
</dbReference>
<dbReference type="HOGENOM" id="CLU_114047_0_3_9"/>
<evidence type="ECO:0000313" key="2">
    <source>
        <dbReference type="EMBL" id="ACM61662.1"/>
    </source>
</evidence>
<name>B9MPA3_CALBD</name>
<organism evidence="2 3">
    <name type="scientific">Caldicellulosiruptor bescii (strain ATCC BAA-1888 / DSM 6725 / KCTC 15123 / Z-1320)</name>
    <name type="common">Anaerocellum thermophilum</name>
    <dbReference type="NCBI Taxonomy" id="521460"/>
    <lineage>
        <taxon>Bacteria</taxon>
        <taxon>Bacillati</taxon>
        <taxon>Bacillota</taxon>
        <taxon>Bacillota incertae sedis</taxon>
        <taxon>Caldicellulosiruptorales</taxon>
        <taxon>Caldicellulosiruptoraceae</taxon>
        <taxon>Caldicellulosiruptor</taxon>
    </lineage>
</organism>
<feature type="domain" description="HicB-like antitoxin of toxin-antitoxin system" evidence="1">
    <location>
        <begin position="7"/>
        <end position="70"/>
    </location>
</feature>
<dbReference type="STRING" id="521460.Athe_2597"/>
<dbReference type="InterPro" id="IPR051404">
    <property type="entry name" value="TA_system_antitoxin"/>
</dbReference>
<proteinExistence type="predicted"/>
<protein>
    <recommendedName>
        <fullName evidence="1">HicB-like antitoxin of toxin-antitoxin system domain-containing protein</fullName>
    </recommendedName>
</protein>
<sequence length="98" mass="11020">MKDKYIFPAIFESAEKEGYVVTFPDLPSCITEGKNLKEALYMAKEALELHIYGLEEDGEKIPEATPPEKLNVPKGAFIVLIIAYMPPVREMMAKKSVN</sequence>